<proteinExistence type="predicted"/>
<evidence type="ECO:0000313" key="4">
    <source>
        <dbReference type="Proteomes" id="UP000186922"/>
    </source>
</evidence>
<dbReference type="Proteomes" id="UP000186922">
    <property type="component" value="Unassembled WGS sequence"/>
</dbReference>
<dbReference type="GO" id="GO:0034472">
    <property type="term" value="P:snRNA 3'-end processing"/>
    <property type="evidence" value="ECO:0007669"/>
    <property type="project" value="TreeGrafter"/>
</dbReference>
<name>A0A1D1VEC8_RAMVA</name>
<dbReference type="PANTHER" id="PTHR31697:SF2">
    <property type="entry name" value="INTEGRATOR COMPLEX SUBUNIT 5"/>
    <property type="match status" value="1"/>
</dbReference>
<dbReference type="GO" id="GO:0032039">
    <property type="term" value="C:integrator complex"/>
    <property type="evidence" value="ECO:0007669"/>
    <property type="project" value="InterPro"/>
</dbReference>
<reference evidence="3 4" key="1">
    <citation type="journal article" date="2016" name="Nat. Commun.">
        <title>Extremotolerant tardigrade genome and improved radiotolerance of human cultured cells by tardigrade-unique protein.</title>
        <authorList>
            <person name="Hashimoto T."/>
            <person name="Horikawa D.D."/>
            <person name="Saito Y."/>
            <person name="Kuwahara H."/>
            <person name="Kozuka-Hata H."/>
            <person name="Shin-I T."/>
            <person name="Minakuchi Y."/>
            <person name="Ohishi K."/>
            <person name="Motoyama A."/>
            <person name="Aizu T."/>
            <person name="Enomoto A."/>
            <person name="Kondo K."/>
            <person name="Tanaka S."/>
            <person name="Hara Y."/>
            <person name="Koshikawa S."/>
            <person name="Sagara H."/>
            <person name="Miura T."/>
            <person name="Yokobori S."/>
            <person name="Miyagawa K."/>
            <person name="Suzuki Y."/>
            <person name="Kubo T."/>
            <person name="Oyama M."/>
            <person name="Kohara Y."/>
            <person name="Fujiyama A."/>
            <person name="Arakawa K."/>
            <person name="Katayama T."/>
            <person name="Toyoda A."/>
            <person name="Kunieda T."/>
        </authorList>
    </citation>
    <scope>NUCLEOTIDE SEQUENCE [LARGE SCALE GENOMIC DNA]</scope>
    <source>
        <strain evidence="3 4">YOKOZUNA-1</strain>
    </source>
</reference>
<dbReference type="STRING" id="947166.A0A1D1VEC8"/>
<evidence type="ECO:0000256" key="1">
    <source>
        <dbReference type="SAM" id="MobiDB-lite"/>
    </source>
</evidence>
<dbReference type="OrthoDB" id="69088at2759"/>
<evidence type="ECO:0000313" key="3">
    <source>
        <dbReference type="EMBL" id="GAU98097.1"/>
    </source>
</evidence>
<comment type="caution">
    <text evidence="3">The sequence shown here is derived from an EMBL/GenBank/DDBJ whole genome shotgun (WGS) entry which is preliminary data.</text>
</comment>
<dbReference type="AlphaFoldDB" id="A0A1D1VEC8"/>
<dbReference type="InterPro" id="IPR029444">
    <property type="entry name" value="INTS5_C"/>
</dbReference>
<keyword evidence="4" id="KW-1185">Reference proteome</keyword>
<accession>A0A1D1VEC8</accession>
<feature type="domain" description="Integrator complex subunit 5 C-terminal" evidence="2">
    <location>
        <begin position="439"/>
        <end position="600"/>
    </location>
</feature>
<dbReference type="EMBL" id="BDGG01000004">
    <property type="protein sequence ID" value="GAU98097.1"/>
    <property type="molecule type" value="Genomic_DNA"/>
</dbReference>
<feature type="region of interest" description="Disordered" evidence="1">
    <location>
        <begin position="322"/>
        <end position="384"/>
    </location>
</feature>
<dbReference type="InterPro" id="IPR040316">
    <property type="entry name" value="INTS5"/>
</dbReference>
<gene>
    <name evidence="3" type="primary">RvY_09286-1</name>
    <name evidence="3" type="synonym">RvY_09286.1</name>
    <name evidence="3" type="ORF">RvY_09286</name>
</gene>
<dbReference type="PANTHER" id="PTHR31697">
    <property type="entry name" value="INTEGRATOR COMPLEX SUBUNIT 5"/>
    <property type="match status" value="1"/>
</dbReference>
<feature type="compositionally biased region" description="Polar residues" evidence="1">
    <location>
        <begin position="322"/>
        <end position="349"/>
    </location>
</feature>
<protein>
    <recommendedName>
        <fullName evidence="2">Integrator complex subunit 5 C-terminal domain-containing protein</fullName>
    </recommendedName>
</protein>
<feature type="compositionally biased region" description="Pro residues" evidence="1">
    <location>
        <begin position="353"/>
        <end position="365"/>
    </location>
</feature>
<sequence length="669" mass="75349">METFSLNADGLLRLSQLRRQQTKDPVPSKTENDLGRRAEAMDIEQNQVAELRLSAKTVDVPANIPNEKASLQGRCVDFLDRFRIGTLSEPCTVTLPDFVHLLSIKLLDERNDKECDGMIRDLLVHNRAKFLTCLQHLNWTWKSLLENEQLHTLFLKDIIPACGDPEEKVLMAQIALKMFSNAIQEEGSSLADDFTLVLEELCRLPDFAAVFMWMLVALLACEETDPFFSGGVCQIPVYINQLESISLYDANAKHLSSPSLLRLHPDPRELKFIPKNGIVPIKTKRILRTVTVKAQQVRRNQALILDALWFCCEAFGNPPASSLAVSQTQSSPRKSDTVASASAEPMNQDSPSSPVPETPSSPPPEATGLPLESPASPDLPEMRSSKVLDEKLPDRFRVEYKELGIKVSVIAAEPRKTDEKSFSYIALKQALYKLGGWYWLAVCLIDILKPEASDIGVTWPEFHTVAFFNRNVHIVKVFRKNPVWMKILEAAATAQPNSFLYYSPLFRPFYIHLHMHWETSLDGPLVSSNAVPREQSLWLFRCLGKAKLIHEPYTFLPAILDQLAPFEISSILASLWKVITTYFPNPHGLFLLSEAEQSYRARQMAETDCLLKIRAVVFSRLGSLNIVARKFFMASKVPLEESRWYESTQSQDVVSAPAPLNAAQLTKVD</sequence>
<dbReference type="Pfam" id="PF14838">
    <property type="entry name" value="INTS5_C"/>
    <property type="match status" value="1"/>
</dbReference>
<evidence type="ECO:0000259" key="2">
    <source>
        <dbReference type="Pfam" id="PF14838"/>
    </source>
</evidence>
<organism evidence="3 4">
    <name type="scientific">Ramazzottius varieornatus</name>
    <name type="common">Water bear</name>
    <name type="synonym">Tardigrade</name>
    <dbReference type="NCBI Taxonomy" id="947166"/>
    <lineage>
        <taxon>Eukaryota</taxon>
        <taxon>Metazoa</taxon>
        <taxon>Ecdysozoa</taxon>
        <taxon>Tardigrada</taxon>
        <taxon>Eutardigrada</taxon>
        <taxon>Parachela</taxon>
        <taxon>Hypsibioidea</taxon>
        <taxon>Ramazzottiidae</taxon>
        <taxon>Ramazzottius</taxon>
    </lineage>
</organism>